<reference evidence="1 2" key="1">
    <citation type="submission" date="2023-03" db="EMBL/GenBank/DDBJ databases">
        <title>WGS of Methanotrichaceae archaeon Mx.</title>
        <authorList>
            <person name="Sorokin D.Y."/>
            <person name="Merkel A.Y."/>
        </authorList>
    </citation>
    <scope>NUCLEOTIDE SEQUENCE [LARGE SCALE GENOMIC DNA]</scope>
    <source>
        <strain evidence="1 2">Mx</strain>
    </source>
</reference>
<evidence type="ECO:0000313" key="2">
    <source>
        <dbReference type="Proteomes" id="UP001220010"/>
    </source>
</evidence>
<comment type="caution">
    <text evidence="1">The sequence shown here is derived from an EMBL/GenBank/DDBJ whole genome shotgun (WGS) entry which is preliminary data.</text>
</comment>
<organism evidence="1 2">
    <name type="scientific">Candidatus Methanocrinis natronophilus</name>
    <dbReference type="NCBI Taxonomy" id="3033396"/>
    <lineage>
        <taxon>Archaea</taxon>
        <taxon>Methanobacteriati</taxon>
        <taxon>Methanobacteriota</taxon>
        <taxon>Stenosarchaea group</taxon>
        <taxon>Methanomicrobia</taxon>
        <taxon>Methanotrichales</taxon>
        <taxon>Methanotrichaceae</taxon>
        <taxon>Methanocrinis</taxon>
    </lineage>
</organism>
<evidence type="ECO:0000313" key="1">
    <source>
        <dbReference type="EMBL" id="MDF0591300.1"/>
    </source>
</evidence>
<gene>
    <name evidence="1" type="ORF">P0O15_09030</name>
</gene>
<sequence length="21" mass="2214">MGTRGGTPIAVASMNETLFLF</sequence>
<dbReference type="Proteomes" id="UP001220010">
    <property type="component" value="Unassembled WGS sequence"/>
</dbReference>
<keyword evidence="2" id="KW-1185">Reference proteome</keyword>
<name>A0ABT5X9B7_9EURY</name>
<accession>A0ABT5X9B7</accession>
<dbReference type="EMBL" id="JARFPK010000034">
    <property type="protein sequence ID" value="MDF0591300.1"/>
    <property type="molecule type" value="Genomic_DNA"/>
</dbReference>
<protein>
    <submittedName>
        <fullName evidence="1">Uncharacterized protein</fullName>
    </submittedName>
</protein>
<proteinExistence type="predicted"/>